<keyword evidence="3 18" id="KW-0444">Lipid biosynthesis</keyword>
<evidence type="ECO:0000256" key="12">
    <source>
        <dbReference type="ARBA" id="ARBA00023136"/>
    </source>
</evidence>
<keyword evidence="14 18" id="KW-0753">Steroid metabolism</keyword>
<organism evidence="20 21">
    <name type="scientific">Lophiostoma macrostomum CBS 122681</name>
    <dbReference type="NCBI Taxonomy" id="1314788"/>
    <lineage>
        <taxon>Eukaryota</taxon>
        <taxon>Fungi</taxon>
        <taxon>Dikarya</taxon>
        <taxon>Ascomycota</taxon>
        <taxon>Pezizomycotina</taxon>
        <taxon>Dothideomycetes</taxon>
        <taxon>Pleosporomycetidae</taxon>
        <taxon>Pleosporales</taxon>
        <taxon>Lophiostomataceae</taxon>
        <taxon>Lophiostoma</taxon>
    </lineage>
</organism>
<evidence type="ECO:0000256" key="10">
    <source>
        <dbReference type="ARBA" id="ARBA00023011"/>
    </source>
</evidence>
<keyword evidence="7 18" id="KW-0752">Steroid biosynthesis</keyword>
<dbReference type="AlphaFoldDB" id="A0A6A6TGM9"/>
<feature type="transmembrane region" description="Helical" evidence="18">
    <location>
        <begin position="256"/>
        <end position="278"/>
    </location>
</feature>
<keyword evidence="21" id="KW-1185">Reference proteome</keyword>
<evidence type="ECO:0000313" key="20">
    <source>
        <dbReference type="EMBL" id="KAF2658491.1"/>
    </source>
</evidence>
<keyword evidence="5" id="KW-0256">Endoplasmic reticulum</keyword>
<dbReference type="PANTHER" id="PTHR21257">
    <property type="entry name" value="DELTA(14)-STEROL REDUCTASE"/>
    <property type="match status" value="1"/>
</dbReference>
<evidence type="ECO:0000256" key="8">
    <source>
        <dbReference type="ARBA" id="ARBA00022989"/>
    </source>
</evidence>
<comment type="pathway">
    <text evidence="15 18">Steroid metabolism; ergosterol biosynthesis.</text>
</comment>
<feature type="transmembrane region" description="Helical" evidence="18">
    <location>
        <begin position="406"/>
        <end position="430"/>
    </location>
</feature>
<dbReference type="GO" id="GO:0000246">
    <property type="term" value="F:Delta24(24-1) sterol reductase activity"/>
    <property type="evidence" value="ECO:0007669"/>
    <property type="project" value="UniProtKB-EC"/>
</dbReference>
<evidence type="ECO:0000256" key="2">
    <source>
        <dbReference type="ARBA" id="ARBA00005402"/>
    </source>
</evidence>
<reference evidence="20" key="1">
    <citation type="journal article" date="2020" name="Stud. Mycol.">
        <title>101 Dothideomycetes genomes: a test case for predicting lifestyles and emergence of pathogens.</title>
        <authorList>
            <person name="Haridas S."/>
            <person name="Albert R."/>
            <person name="Binder M."/>
            <person name="Bloem J."/>
            <person name="Labutti K."/>
            <person name="Salamov A."/>
            <person name="Andreopoulos B."/>
            <person name="Baker S."/>
            <person name="Barry K."/>
            <person name="Bills G."/>
            <person name="Bluhm B."/>
            <person name="Cannon C."/>
            <person name="Castanera R."/>
            <person name="Culley D."/>
            <person name="Daum C."/>
            <person name="Ezra D."/>
            <person name="Gonzalez J."/>
            <person name="Henrissat B."/>
            <person name="Kuo A."/>
            <person name="Liang C."/>
            <person name="Lipzen A."/>
            <person name="Lutzoni F."/>
            <person name="Magnuson J."/>
            <person name="Mondo S."/>
            <person name="Nolan M."/>
            <person name="Ohm R."/>
            <person name="Pangilinan J."/>
            <person name="Park H.-J."/>
            <person name="Ramirez L."/>
            <person name="Alfaro M."/>
            <person name="Sun H."/>
            <person name="Tritt A."/>
            <person name="Yoshinaga Y."/>
            <person name="Zwiers L.-H."/>
            <person name="Turgeon B."/>
            <person name="Goodwin S."/>
            <person name="Spatafora J."/>
            <person name="Crous P."/>
            <person name="Grigoriev I."/>
        </authorList>
    </citation>
    <scope>NUCLEOTIDE SEQUENCE</scope>
    <source>
        <strain evidence="20">CBS 122681</strain>
    </source>
</reference>
<dbReference type="PANTHER" id="PTHR21257:SF31">
    <property type="entry name" value="DELTA(24(24(1)))-STEROL REDUCTASE ERG4"/>
    <property type="match status" value="1"/>
</dbReference>
<evidence type="ECO:0000256" key="15">
    <source>
        <dbReference type="ARBA" id="ARBA00029435"/>
    </source>
</evidence>
<evidence type="ECO:0000256" key="6">
    <source>
        <dbReference type="ARBA" id="ARBA00022857"/>
    </source>
</evidence>
<feature type="region of interest" description="Disordered" evidence="19">
    <location>
        <begin position="89"/>
        <end position="134"/>
    </location>
</feature>
<keyword evidence="13 18" id="KW-1207">Sterol metabolism</keyword>
<evidence type="ECO:0000256" key="17">
    <source>
        <dbReference type="ARBA" id="ARBA00048918"/>
    </source>
</evidence>
<keyword evidence="4 18" id="KW-0812">Transmembrane</keyword>
<dbReference type="Gene3D" id="1.20.120.1630">
    <property type="match status" value="1"/>
</dbReference>
<keyword evidence="6" id="KW-0521">NADP</keyword>
<keyword evidence="10 18" id="KW-0756">Sterol biosynthesis</keyword>
<feature type="region of interest" description="Disordered" evidence="19">
    <location>
        <begin position="1"/>
        <end position="57"/>
    </location>
</feature>
<feature type="transmembrane region" description="Helical" evidence="18">
    <location>
        <begin position="367"/>
        <end position="385"/>
    </location>
</feature>
<evidence type="ECO:0000256" key="14">
    <source>
        <dbReference type="ARBA" id="ARBA00023221"/>
    </source>
</evidence>
<feature type="transmembrane region" description="Helical" evidence="18">
    <location>
        <begin position="156"/>
        <end position="174"/>
    </location>
</feature>
<feature type="transmembrane region" description="Helical" evidence="18">
    <location>
        <begin position="341"/>
        <end position="361"/>
    </location>
</feature>
<dbReference type="GO" id="GO:0005789">
    <property type="term" value="C:endoplasmic reticulum membrane"/>
    <property type="evidence" value="ECO:0007669"/>
    <property type="project" value="UniProtKB-SubCell"/>
</dbReference>
<dbReference type="Pfam" id="PF01222">
    <property type="entry name" value="ERG4_ERG24"/>
    <property type="match status" value="1"/>
</dbReference>
<evidence type="ECO:0000256" key="1">
    <source>
        <dbReference type="ARBA" id="ARBA00004477"/>
    </source>
</evidence>
<feature type="transmembrane region" description="Helical" evidence="18">
    <location>
        <begin position="442"/>
        <end position="458"/>
    </location>
</feature>
<feature type="transmembrane region" description="Helical" evidence="18">
    <location>
        <begin position="284"/>
        <end position="308"/>
    </location>
</feature>
<evidence type="ECO:0000256" key="11">
    <source>
        <dbReference type="ARBA" id="ARBA00023098"/>
    </source>
</evidence>
<dbReference type="InterPro" id="IPR001171">
    <property type="entry name" value="ERG24_DHCR-like"/>
</dbReference>
<keyword evidence="12 18" id="KW-0472">Membrane</keyword>
<dbReference type="FunFam" id="1.20.120.1630:FF:000003">
    <property type="entry name" value="C-24(28) sterol reductase"/>
    <property type="match status" value="1"/>
</dbReference>
<dbReference type="EC" id="1.3.1.71" evidence="16 18"/>
<evidence type="ECO:0000256" key="13">
    <source>
        <dbReference type="ARBA" id="ARBA00023166"/>
    </source>
</evidence>
<sequence length="585" mass="66604">MSERVTRSQTGRTPSKPSHPGFVETPGRKKYTRKSILPSRDLSETPEPFSTLEDGGEKALNGEVLNGKAYANGYSNGYANGNGHANGNANGDANGNANGHANGNANGHTNGHTNGYLNGKANGTPPKAVTPESEQLKKLDNPAIDTSGKREFGGSLGMSAMMIGFPTLMYYMWIGTALYDGKVPKPDGDESFKDFVFRMAYLVWTEAWPSNKAWQIYWFFGLLQMAFYMLLPGVYRKGKPLPHLNGQRLDYYCSAMWSFYTSTVIGLVLHFTGLFKLYTLIDEFGSIMSVAIISGFLCSFIAYTSAYARGATIRMTGRPIRDFFLGAELNPRLFGILDFKMFLEVRVPWFTLWFLALGMVFKQYETYGYVSGEAIFLLFAQFSYSNACAKGEHLIITTWDMYYEKLGFMLIFWNMAGVPFSYCHSILYIATHDPAEYHWPKWFIALLIAMYCGVYYVWDTCNSQKNQFRLEEKGIQEERTTFPYFPYGKIHNPKTIATKHGNKILVDGWYGKARKVHYTCDVFFAVTWGLICGFESPFPWFYSVFFTAMIIHRASRDLAKCHEMYGEAWEEYTRRVPYLFIPYVF</sequence>
<evidence type="ECO:0000256" key="5">
    <source>
        <dbReference type="ARBA" id="ARBA00022824"/>
    </source>
</evidence>
<dbReference type="GO" id="GO:0006696">
    <property type="term" value="P:ergosterol biosynthetic process"/>
    <property type="evidence" value="ECO:0007669"/>
    <property type="project" value="TreeGrafter"/>
</dbReference>
<gene>
    <name evidence="20" type="ORF">K491DRAFT_690033</name>
</gene>
<evidence type="ECO:0000256" key="7">
    <source>
        <dbReference type="ARBA" id="ARBA00022955"/>
    </source>
</evidence>
<keyword evidence="11 18" id="KW-0443">Lipid metabolism</keyword>
<comment type="catalytic activity">
    <reaction evidence="17">
        <text>ergosterol + NADP(+) = ergosta-5,7,22,24(28)-tetraen-3beta-ol + NADPH + H(+)</text>
        <dbReference type="Rhea" id="RHEA:18501"/>
        <dbReference type="ChEBI" id="CHEBI:15378"/>
        <dbReference type="ChEBI" id="CHEBI:16933"/>
        <dbReference type="ChEBI" id="CHEBI:18249"/>
        <dbReference type="ChEBI" id="CHEBI:57783"/>
        <dbReference type="ChEBI" id="CHEBI:58349"/>
        <dbReference type="EC" id="1.3.1.71"/>
    </reaction>
    <physiologicalReaction direction="right-to-left" evidence="17">
        <dbReference type="Rhea" id="RHEA:18503"/>
    </physiologicalReaction>
</comment>
<evidence type="ECO:0000256" key="4">
    <source>
        <dbReference type="ARBA" id="ARBA00022692"/>
    </source>
</evidence>
<protein>
    <recommendedName>
        <fullName evidence="16 18">Delta(24(24(1)))-sterol reductase</fullName>
        <ecNumber evidence="16 18">1.3.1.71</ecNumber>
    </recommendedName>
    <alternativeName>
        <fullName evidence="18">C-24(28) sterol reductase</fullName>
    </alternativeName>
    <alternativeName>
        <fullName evidence="18">Sterol Delta(24(28))-reductase</fullName>
    </alternativeName>
</protein>
<proteinExistence type="inferred from homology"/>
<feature type="compositionally biased region" description="Low complexity" evidence="19">
    <location>
        <begin position="89"/>
        <end position="119"/>
    </location>
</feature>
<evidence type="ECO:0000313" key="21">
    <source>
        <dbReference type="Proteomes" id="UP000799324"/>
    </source>
</evidence>
<comment type="subcellular location">
    <subcellularLocation>
        <location evidence="1">Endoplasmic reticulum membrane</location>
        <topology evidence="1">Multi-pass membrane protein</topology>
    </subcellularLocation>
</comment>
<accession>A0A6A6TGM9</accession>
<feature type="compositionally biased region" description="Polar residues" evidence="19">
    <location>
        <begin position="7"/>
        <end position="16"/>
    </location>
</feature>
<comment type="similarity">
    <text evidence="2 18">Belongs to the ERG4/ERG24 family.</text>
</comment>
<name>A0A6A6TGM9_9PLEO</name>
<dbReference type="Proteomes" id="UP000799324">
    <property type="component" value="Unassembled WGS sequence"/>
</dbReference>
<dbReference type="OrthoDB" id="5326588at2759"/>
<keyword evidence="9 18" id="KW-0560">Oxidoreductase</keyword>
<evidence type="ECO:0000256" key="3">
    <source>
        <dbReference type="ARBA" id="ARBA00022516"/>
    </source>
</evidence>
<dbReference type="EMBL" id="MU004314">
    <property type="protein sequence ID" value="KAF2658491.1"/>
    <property type="molecule type" value="Genomic_DNA"/>
</dbReference>
<feature type="transmembrane region" description="Helical" evidence="18">
    <location>
        <begin position="216"/>
        <end position="235"/>
    </location>
</feature>
<evidence type="ECO:0000256" key="9">
    <source>
        <dbReference type="ARBA" id="ARBA00023002"/>
    </source>
</evidence>
<keyword evidence="8 18" id="KW-1133">Transmembrane helix</keyword>
<evidence type="ECO:0000256" key="18">
    <source>
        <dbReference type="RuleBase" id="RU369120"/>
    </source>
</evidence>
<evidence type="ECO:0000256" key="19">
    <source>
        <dbReference type="SAM" id="MobiDB-lite"/>
    </source>
</evidence>
<evidence type="ECO:0000256" key="16">
    <source>
        <dbReference type="ARBA" id="ARBA00038892"/>
    </source>
</evidence>